<comment type="caution">
    <text evidence="2">The sequence shown here is derived from an EMBL/GenBank/DDBJ whole genome shotgun (WGS) entry which is preliminary data.</text>
</comment>
<organism evidence="2 3">
    <name type="scientific">Dryococelus australis</name>
    <dbReference type="NCBI Taxonomy" id="614101"/>
    <lineage>
        <taxon>Eukaryota</taxon>
        <taxon>Metazoa</taxon>
        <taxon>Ecdysozoa</taxon>
        <taxon>Arthropoda</taxon>
        <taxon>Hexapoda</taxon>
        <taxon>Insecta</taxon>
        <taxon>Pterygota</taxon>
        <taxon>Neoptera</taxon>
        <taxon>Polyneoptera</taxon>
        <taxon>Phasmatodea</taxon>
        <taxon>Verophasmatodea</taxon>
        <taxon>Anareolatae</taxon>
        <taxon>Phasmatidae</taxon>
        <taxon>Eurycanthinae</taxon>
        <taxon>Dryococelus</taxon>
    </lineage>
</organism>
<accession>A0ABQ9ICD4</accession>
<feature type="compositionally biased region" description="Low complexity" evidence="1">
    <location>
        <begin position="188"/>
        <end position="197"/>
    </location>
</feature>
<feature type="region of interest" description="Disordered" evidence="1">
    <location>
        <begin position="273"/>
        <end position="297"/>
    </location>
</feature>
<gene>
    <name evidence="2" type="ORF">PR048_006940</name>
</gene>
<keyword evidence="3" id="KW-1185">Reference proteome</keyword>
<proteinExistence type="predicted"/>
<dbReference type="Proteomes" id="UP001159363">
    <property type="component" value="Chromosome 2"/>
</dbReference>
<protein>
    <submittedName>
        <fullName evidence="2">Uncharacterized protein</fullName>
    </submittedName>
</protein>
<evidence type="ECO:0000313" key="2">
    <source>
        <dbReference type="EMBL" id="KAJ8894320.1"/>
    </source>
</evidence>
<dbReference type="EMBL" id="JARBHB010000002">
    <property type="protein sequence ID" value="KAJ8894320.1"/>
    <property type="molecule type" value="Genomic_DNA"/>
</dbReference>
<sequence length="480" mass="53059">MPLVGGFFLGDLQFPLPFHFGATPFSPHFTLIGSQDLVKDNNTTAYSAFYRIAENELQRMSMKVANVPDVMSGISPKLGTHLASWETCFSRPRQRVDDDQTAQEVAVVGGGDGRRHKVRRECTSSPACPLAIVRVEAGPLRVSESLGFFSSCCRVRPPESLLGMCVCSLMSPLSPRIVYTVRSQRSASSSSERLSLTPERRSKFTSEAKTGSHPRHSLGVISKNPRRKEIRAVGLEIESESSRERAEWLTHRQSLNAKPSTHGHLSCARKYTRHSTPKLTATTPHPRPPPAPAQLPSLPLPESLVLSSMTRDRNISQVHFRTRALLHFRIDAGGLVLEKWFSVLADETTDARRTEQLSISLRYVHLESKSGREDFIRFEKFVDASPAGVRNTRTTRATHVTEETGEDVIGACVEALSTWRESSVRLRDMRPVVDAGFVDSDEADIVTAFRREVAHIAGSHAADGTATSLATNRGQLGRLL</sequence>
<feature type="region of interest" description="Disordered" evidence="1">
    <location>
        <begin position="188"/>
        <end position="220"/>
    </location>
</feature>
<evidence type="ECO:0000313" key="3">
    <source>
        <dbReference type="Proteomes" id="UP001159363"/>
    </source>
</evidence>
<name>A0ABQ9ICD4_9NEOP</name>
<reference evidence="2 3" key="1">
    <citation type="submission" date="2023-02" db="EMBL/GenBank/DDBJ databases">
        <title>LHISI_Scaffold_Assembly.</title>
        <authorList>
            <person name="Stuart O.P."/>
            <person name="Cleave R."/>
            <person name="Magrath M.J.L."/>
            <person name="Mikheyev A.S."/>
        </authorList>
    </citation>
    <scope>NUCLEOTIDE SEQUENCE [LARGE SCALE GENOMIC DNA]</scope>
    <source>
        <strain evidence="2">Daus_M_001</strain>
        <tissue evidence="2">Leg muscle</tissue>
    </source>
</reference>
<evidence type="ECO:0000256" key="1">
    <source>
        <dbReference type="SAM" id="MobiDB-lite"/>
    </source>
</evidence>